<proteinExistence type="inferred from homology"/>
<evidence type="ECO:0000259" key="3">
    <source>
        <dbReference type="Pfam" id="PF13556"/>
    </source>
</evidence>
<sequence length="461" mass="51339">MMTTRARRRLPDDRCLATSIITASLPCPPQRHAVTAGQTSTSRLCRDPGVDGSPGVLHSVEMLDAKVGGNPLPLEPFVNWLDQHGRLKFSGLADQLHAEIPELGAADPDTLEALRASIVSHLPGMRATFMGSNPDPHLPKPAQDFAYLMARSNIPLSAVLRSYELGHAAIWNEFTSHLRKQQSWTVARRAEALESGSIRLFEYMQSMTGETITTYNRARDSLMRATNSRRNEIVRAVLSGNGGVRELRELFGYRIDEVHIGYVAWSVDPMKHEEVSELARRELLGFARQHVSVTTDSSVIHGWFTPCKNSTFDDLAAVSLPRTIRLTLGSPRRGIRGFHHTHREALSCVDLTALHTPAPTRFPDVAVTVLATQDREMAARFVDDHLGALRSHEDGERLIKTLRHYMDAHASPTRCGQRLGIHPNTVTQRVQRAETILGRHLDPASLALRLALDLERTMELE</sequence>
<evidence type="ECO:0008006" key="8">
    <source>
        <dbReference type="Google" id="ProtNLM"/>
    </source>
</evidence>
<dbReference type="Pfam" id="PF13556">
    <property type="entry name" value="HTH_30"/>
    <property type="match status" value="1"/>
</dbReference>
<dbReference type="Pfam" id="PF14361">
    <property type="entry name" value="RsbRD_N"/>
    <property type="match status" value="1"/>
</dbReference>
<dbReference type="PANTHER" id="PTHR33744">
    <property type="entry name" value="CARBOHYDRATE DIACID REGULATOR"/>
    <property type="match status" value="1"/>
</dbReference>
<evidence type="ECO:0000313" key="7">
    <source>
        <dbReference type="Proteomes" id="UP000294947"/>
    </source>
</evidence>
<dbReference type="OrthoDB" id="8026818at2"/>
<keyword evidence="7" id="KW-1185">Reference proteome</keyword>
<evidence type="ECO:0000256" key="2">
    <source>
        <dbReference type="SAM" id="MobiDB-lite"/>
    </source>
</evidence>
<accession>A0A4R4Y7J1</accession>
<evidence type="ECO:0000259" key="5">
    <source>
        <dbReference type="Pfam" id="PF17853"/>
    </source>
</evidence>
<gene>
    <name evidence="6" type="ORF">E1288_35435</name>
</gene>
<reference evidence="6 7" key="1">
    <citation type="submission" date="2019-03" db="EMBL/GenBank/DDBJ databases">
        <title>Draft genome sequences of novel Actinobacteria.</title>
        <authorList>
            <person name="Sahin N."/>
            <person name="Ay H."/>
            <person name="Saygin H."/>
        </authorList>
    </citation>
    <scope>NUCLEOTIDE SEQUENCE [LARGE SCALE GENOMIC DNA]</scope>
    <source>
        <strain evidence="6 7">7K502</strain>
    </source>
</reference>
<feature type="domain" description="PucR C-terminal helix-turn-helix" evidence="3">
    <location>
        <begin position="398"/>
        <end position="454"/>
    </location>
</feature>
<evidence type="ECO:0000259" key="4">
    <source>
        <dbReference type="Pfam" id="PF14361"/>
    </source>
</evidence>
<comment type="caution">
    <text evidence="6">The sequence shown here is derived from an EMBL/GenBank/DDBJ whole genome shotgun (WGS) entry which is preliminary data.</text>
</comment>
<name>A0A4R4Y7J1_9PSEU</name>
<dbReference type="InterPro" id="IPR025751">
    <property type="entry name" value="RsbRD_N_dom"/>
</dbReference>
<dbReference type="Pfam" id="PF17853">
    <property type="entry name" value="GGDEF_2"/>
    <property type="match status" value="1"/>
</dbReference>
<evidence type="ECO:0000313" key="6">
    <source>
        <dbReference type="EMBL" id="TDD40345.1"/>
    </source>
</evidence>
<dbReference type="Proteomes" id="UP000294947">
    <property type="component" value="Unassembled WGS sequence"/>
</dbReference>
<dbReference type="Gene3D" id="1.10.10.2840">
    <property type="entry name" value="PucR C-terminal helix-turn-helix domain"/>
    <property type="match status" value="1"/>
</dbReference>
<dbReference type="InterPro" id="IPR042070">
    <property type="entry name" value="PucR_C-HTH_sf"/>
</dbReference>
<feature type="domain" description="CdaR GGDEF-like" evidence="5">
    <location>
        <begin position="244"/>
        <end position="350"/>
    </location>
</feature>
<feature type="region of interest" description="Disordered" evidence="2">
    <location>
        <begin position="30"/>
        <end position="50"/>
    </location>
</feature>
<dbReference type="InterPro" id="IPR041522">
    <property type="entry name" value="CdaR_GGDEF"/>
</dbReference>
<dbReference type="PANTHER" id="PTHR33744:SF1">
    <property type="entry name" value="DNA-BINDING TRANSCRIPTIONAL ACTIVATOR ADER"/>
    <property type="match status" value="1"/>
</dbReference>
<comment type="similarity">
    <text evidence="1">Belongs to the CdaR family.</text>
</comment>
<organism evidence="6 7">
    <name type="scientific">Saccharopolyspora elongata</name>
    <dbReference type="NCBI Taxonomy" id="2530387"/>
    <lineage>
        <taxon>Bacteria</taxon>
        <taxon>Bacillati</taxon>
        <taxon>Actinomycetota</taxon>
        <taxon>Actinomycetes</taxon>
        <taxon>Pseudonocardiales</taxon>
        <taxon>Pseudonocardiaceae</taxon>
        <taxon>Saccharopolyspora</taxon>
    </lineage>
</organism>
<evidence type="ECO:0000256" key="1">
    <source>
        <dbReference type="ARBA" id="ARBA00006754"/>
    </source>
</evidence>
<dbReference type="EMBL" id="SMKW01000070">
    <property type="protein sequence ID" value="TDD40345.1"/>
    <property type="molecule type" value="Genomic_DNA"/>
</dbReference>
<dbReference type="InterPro" id="IPR051448">
    <property type="entry name" value="CdaR-like_regulators"/>
</dbReference>
<dbReference type="AlphaFoldDB" id="A0A4R4Y7J1"/>
<dbReference type="InterPro" id="IPR025736">
    <property type="entry name" value="PucR_C-HTH_dom"/>
</dbReference>
<feature type="domain" description="RsbT co-antagonist protein RsbRD N-terminal" evidence="4">
    <location>
        <begin position="92"/>
        <end position="230"/>
    </location>
</feature>
<protein>
    <recommendedName>
        <fullName evidence="8">PucR C-terminal helix-turn-helix domain-containing protein</fullName>
    </recommendedName>
</protein>